<keyword evidence="3" id="KW-1185">Reference proteome</keyword>
<reference evidence="2 3" key="1">
    <citation type="journal article" date="2013" name="Genome Announc.">
        <title>Complete Genome Sequence of the Probiotic Bifidobacterium thermophilum Strain RBL67.</title>
        <authorList>
            <person name="Jans C."/>
            <person name="Lacroix C."/>
            <person name="Follador R."/>
            <person name="Stevens M.J."/>
        </authorList>
    </citation>
    <scope>NUCLEOTIDE SEQUENCE [LARGE SCALE GENOMIC DNA]</scope>
    <source>
        <strain evidence="2 3">RBL67</strain>
    </source>
</reference>
<evidence type="ECO:0000313" key="3">
    <source>
        <dbReference type="Proteomes" id="UP000011835"/>
    </source>
</evidence>
<proteinExistence type="predicted"/>
<name>M4RFN0_9BIFI</name>
<dbReference type="EMBL" id="CP004346">
    <property type="protein sequence ID" value="AGH40969.1"/>
    <property type="molecule type" value="Genomic_DNA"/>
</dbReference>
<sequence>MLTTCSPISTSYSSDHDLAWRGGHSTNGKMASTQRTTGIHTR</sequence>
<organism evidence="2 3">
    <name type="scientific">Bifidobacterium thermophilum RBL67</name>
    <dbReference type="NCBI Taxonomy" id="1254439"/>
    <lineage>
        <taxon>Bacteria</taxon>
        <taxon>Bacillati</taxon>
        <taxon>Actinomycetota</taxon>
        <taxon>Actinomycetes</taxon>
        <taxon>Bifidobacteriales</taxon>
        <taxon>Bifidobacteriaceae</taxon>
        <taxon>Bifidobacterium</taxon>
    </lineage>
</organism>
<feature type="region of interest" description="Disordered" evidence="1">
    <location>
        <begin position="1"/>
        <end position="42"/>
    </location>
</feature>
<evidence type="ECO:0000313" key="2">
    <source>
        <dbReference type="EMBL" id="AGH40969.1"/>
    </source>
</evidence>
<protein>
    <submittedName>
        <fullName evidence="2">Uncharacterized protein</fullName>
    </submittedName>
</protein>
<dbReference type="KEGG" id="btp:D805_0702"/>
<gene>
    <name evidence="2" type="ORF">D805_0702</name>
</gene>
<dbReference type="AlphaFoldDB" id="M4RFN0"/>
<dbReference type="HOGENOM" id="CLU_3247926_0_0_11"/>
<dbReference type="PATRIC" id="fig|1254439.12.peg.697"/>
<dbReference type="Proteomes" id="UP000011835">
    <property type="component" value="Chromosome"/>
</dbReference>
<accession>M4RFN0</accession>
<evidence type="ECO:0000256" key="1">
    <source>
        <dbReference type="SAM" id="MobiDB-lite"/>
    </source>
</evidence>
<feature type="compositionally biased region" description="Polar residues" evidence="1">
    <location>
        <begin position="1"/>
        <end position="13"/>
    </location>
</feature>
<feature type="compositionally biased region" description="Polar residues" evidence="1">
    <location>
        <begin position="24"/>
        <end position="42"/>
    </location>
</feature>